<feature type="non-terminal residue" evidence="1">
    <location>
        <position position="86"/>
    </location>
</feature>
<feature type="non-terminal residue" evidence="1">
    <location>
        <position position="1"/>
    </location>
</feature>
<organism evidence="1 2">
    <name type="scientific">Racocetra fulgida</name>
    <dbReference type="NCBI Taxonomy" id="60492"/>
    <lineage>
        <taxon>Eukaryota</taxon>
        <taxon>Fungi</taxon>
        <taxon>Fungi incertae sedis</taxon>
        <taxon>Mucoromycota</taxon>
        <taxon>Glomeromycotina</taxon>
        <taxon>Glomeromycetes</taxon>
        <taxon>Diversisporales</taxon>
        <taxon>Gigasporaceae</taxon>
        <taxon>Racocetra</taxon>
    </lineage>
</organism>
<dbReference type="OrthoDB" id="2467728at2759"/>
<accession>A0A9N9NR08</accession>
<protein>
    <submittedName>
        <fullName evidence="1">2689_t:CDS:1</fullName>
    </submittedName>
</protein>
<dbReference type="AlphaFoldDB" id="A0A9N9NR08"/>
<sequence length="86" mass="10138">LIEGDKLSDLKPDSTKQWVSQLQNVKQKLISAIIKKLPGYRHYSDMIEKILKQYHKMWYRIATINADLNLKAYNCVKMEKNSKVNK</sequence>
<reference evidence="1" key="1">
    <citation type="submission" date="2021-06" db="EMBL/GenBank/DDBJ databases">
        <authorList>
            <person name="Kallberg Y."/>
            <person name="Tangrot J."/>
            <person name="Rosling A."/>
        </authorList>
    </citation>
    <scope>NUCLEOTIDE SEQUENCE</scope>
    <source>
        <strain evidence="1">IN212</strain>
    </source>
</reference>
<keyword evidence="2" id="KW-1185">Reference proteome</keyword>
<proteinExistence type="predicted"/>
<evidence type="ECO:0000313" key="2">
    <source>
        <dbReference type="Proteomes" id="UP000789396"/>
    </source>
</evidence>
<dbReference type="Proteomes" id="UP000789396">
    <property type="component" value="Unassembled WGS sequence"/>
</dbReference>
<gene>
    <name evidence="1" type="ORF">RFULGI_LOCUS14399</name>
</gene>
<name>A0A9N9NR08_9GLOM</name>
<dbReference type="EMBL" id="CAJVPZ010041700">
    <property type="protein sequence ID" value="CAG8762265.1"/>
    <property type="molecule type" value="Genomic_DNA"/>
</dbReference>
<evidence type="ECO:0000313" key="1">
    <source>
        <dbReference type="EMBL" id="CAG8762265.1"/>
    </source>
</evidence>
<comment type="caution">
    <text evidence="1">The sequence shown here is derived from an EMBL/GenBank/DDBJ whole genome shotgun (WGS) entry which is preliminary data.</text>
</comment>